<dbReference type="PANTHER" id="PTHR10204:SF34">
    <property type="entry name" value="NAD(P)H DEHYDROGENASE [QUINONE] 1 ISOFORM 1"/>
    <property type="match status" value="1"/>
</dbReference>
<dbReference type="Gene3D" id="3.40.50.360">
    <property type="match status" value="1"/>
</dbReference>
<dbReference type="InterPro" id="IPR003680">
    <property type="entry name" value="Flavodoxin_fold"/>
</dbReference>
<dbReference type="SUPFAM" id="SSF52218">
    <property type="entry name" value="Flavoproteins"/>
    <property type="match status" value="1"/>
</dbReference>
<protein>
    <submittedName>
        <fullName evidence="4">NADPH:quinone reductase</fullName>
    </submittedName>
</protein>
<dbReference type="GO" id="GO:0005829">
    <property type="term" value="C:cytosol"/>
    <property type="evidence" value="ECO:0007669"/>
    <property type="project" value="TreeGrafter"/>
</dbReference>
<sequence length="197" mass="21867">MGNKTGSRRVLVIAAHSSQQTFGSALAAAYAAAATAAGHEARLLELDRLAFDPILHHGYKVVQELEPDLKTAQELITWADHLVFAYPVWWGSIPALLKGFLDRIMLPGFAFKYRKGKAFPDKLLAGRSAHLLVTMDTPPWYFRLAYRAPAIHQMKKTTLEFCGVTPVKTLLCGPVLDSTPEQRSKWLAQVHDMAGRI</sequence>
<dbReference type="GO" id="GO:0003955">
    <property type="term" value="F:NAD(P)H dehydrogenase (quinone) activity"/>
    <property type="evidence" value="ECO:0007669"/>
    <property type="project" value="TreeGrafter"/>
</dbReference>
<feature type="domain" description="Flavodoxin-like fold" evidence="3">
    <location>
        <begin position="9"/>
        <end position="189"/>
    </location>
</feature>
<dbReference type="Proteomes" id="UP000229897">
    <property type="component" value="Chromosome"/>
</dbReference>
<evidence type="ECO:0000313" key="4">
    <source>
        <dbReference type="EMBL" id="ATQ76679.1"/>
    </source>
</evidence>
<evidence type="ECO:0000256" key="1">
    <source>
        <dbReference type="ARBA" id="ARBA00006252"/>
    </source>
</evidence>
<keyword evidence="5" id="KW-1185">Reference proteome</keyword>
<dbReference type="OrthoDB" id="9798454at2"/>
<accession>A0A2D2DP04</accession>
<dbReference type="InterPro" id="IPR029039">
    <property type="entry name" value="Flavoprotein-like_sf"/>
</dbReference>
<dbReference type="RefSeq" id="WP_099878015.1">
    <property type="nucleotide sequence ID" value="NZ_CP024608.1"/>
</dbReference>
<organism evidence="4 5">
    <name type="scientific">Massilia violaceinigra</name>
    <dbReference type="NCBI Taxonomy" id="2045208"/>
    <lineage>
        <taxon>Bacteria</taxon>
        <taxon>Pseudomonadati</taxon>
        <taxon>Pseudomonadota</taxon>
        <taxon>Betaproteobacteria</taxon>
        <taxon>Burkholderiales</taxon>
        <taxon>Oxalobacteraceae</taxon>
        <taxon>Telluria group</taxon>
        <taxon>Massilia</taxon>
    </lineage>
</organism>
<evidence type="ECO:0000259" key="3">
    <source>
        <dbReference type="Pfam" id="PF02525"/>
    </source>
</evidence>
<dbReference type="AlphaFoldDB" id="A0A2D2DP04"/>
<reference evidence="4" key="1">
    <citation type="submission" date="2017-10" db="EMBL/GenBank/DDBJ databases">
        <title>Massilia psychrophilum sp. nov., a novel purple-pigmented bacterium isolated from Tianshan glacier, Xinjiang Municipality, China.</title>
        <authorList>
            <person name="Wang H."/>
        </authorList>
    </citation>
    <scope>NUCLEOTIDE SEQUENCE [LARGE SCALE GENOMIC DNA]</scope>
    <source>
        <strain evidence="4">B2</strain>
    </source>
</reference>
<keyword evidence="2" id="KW-0560">Oxidoreductase</keyword>
<gene>
    <name evidence="4" type="ORF">CR152_20795</name>
</gene>
<comment type="similarity">
    <text evidence="1">Belongs to the NAD(P)H dehydrogenase (quinone) family.</text>
</comment>
<name>A0A2D2DP04_9BURK</name>
<evidence type="ECO:0000313" key="5">
    <source>
        <dbReference type="Proteomes" id="UP000229897"/>
    </source>
</evidence>
<dbReference type="InterPro" id="IPR051545">
    <property type="entry name" value="NAD(P)H_dehydrogenase_qn"/>
</dbReference>
<dbReference type="KEGG" id="mass:CR152_20795"/>
<evidence type="ECO:0000256" key="2">
    <source>
        <dbReference type="ARBA" id="ARBA00023002"/>
    </source>
</evidence>
<proteinExistence type="inferred from homology"/>
<dbReference type="Pfam" id="PF02525">
    <property type="entry name" value="Flavodoxin_2"/>
    <property type="match status" value="1"/>
</dbReference>
<dbReference type="PANTHER" id="PTHR10204">
    <property type="entry name" value="NAD P H OXIDOREDUCTASE-RELATED"/>
    <property type="match status" value="1"/>
</dbReference>
<dbReference type="EMBL" id="CP024608">
    <property type="protein sequence ID" value="ATQ76679.1"/>
    <property type="molecule type" value="Genomic_DNA"/>
</dbReference>